<organism evidence="4 5">
    <name type="scientific">Aquilegia coerulea</name>
    <name type="common">Rocky mountain columbine</name>
    <dbReference type="NCBI Taxonomy" id="218851"/>
    <lineage>
        <taxon>Eukaryota</taxon>
        <taxon>Viridiplantae</taxon>
        <taxon>Streptophyta</taxon>
        <taxon>Embryophyta</taxon>
        <taxon>Tracheophyta</taxon>
        <taxon>Spermatophyta</taxon>
        <taxon>Magnoliopsida</taxon>
        <taxon>Ranunculales</taxon>
        <taxon>Ranunculaceae</taxon>
        <taxon>Thalictroideae</taxon>
        <taxon>Aquilegia</taxon>
    </lineage>
</organism>
<protein>
    <recommendedName>
        <fullName evidence="3">C2H2-type domain-containing protein</fullName>
    </recommendedName>
</protein>
<dbReference type="AlphaFoldDB" id="A0A2G5E556"/>
<dbReference type="EMBL" id="KZ305029">
    <property type="protein sequence ID" value="PIA50885.1"/>
    <property type="molecule type" value="Genomic_DNA"/>
</dbReference>
<dbReference type="Proteomes" id="UP000230069">
    <property type="component" value="Unassembled WGS sequence"/>
</dbReference>
<evidence type="ECO:0000259" key="3">
    <source>
        <dbReference type="PROSITE" id="PS50157"/>
    </source>
</evidence>
<dbReference type="InParanoid" id="A0A2G5E556"/>
<sequence>MISRFKRAVVEKNEQNSSSRTKHENENDEYYSSEDEVGELLKLTLGRTGLNQSMPLKQIFLCNFCSREFYSVQALGGHQNAHKRKRKLATRYFENTECMIGSTSDYLNSPPYARALGVQSCSLVQNSNSEGYNTVASFSDSRDGFRPIASSLPIMHRYPSNVRHTTQQDEDEPPQDQSKLDLNLKL</sequence>
<dbReference type="GO" id="GO:0008270">
    <property type="term" value="F:zinc ion binding"/>
    <property type="evidence" value="ECO:0007669"/>
    <property type="project" value="UniProtKB-KW"/>
</dbReference>
<dbReference type="PANTHER" id="PTHR47593">
    <property type="entry name" value="ZINC FINGER PROTEIN 4-LIKE"/>
    <property type="match status" value="1"/>
</dbReference>
<keyword evidence="1" id="KW-0862">Zinc</keyword>
<keyword evidence="5" id="KW-1185">Reference proteome</keyword>
<evidence type="ECO:0000256" key="1">
    <source>
        <dbReference type="PROSITE-ProRule" id="PRU00042"/>
    </source>
</evidence>
<feature type="region of interest" description="Disordered" evidence="2">
    <location>
        <begin position="1"/>
        <end position="33"/>
    </location>
</feature>
<keyword evidence="1" id="KW-0863">Zinc-finger</keyword>
<evidence type="ECO:0000313" key="5">
    <source>
        <dbReference type="Proteomes" id="UP000230069"/>
    </source>
</evidence>
<name>A0A2G5E556_AQUCA</name>
<keyword evidence="1" id="KW-0479">Metal-binding</keyword>
<accession>A0A2G5E556</accession>
<dbReference type="PROSITE" id="PS00028">
    <property type="entry name" value="ZINC_FINGER_C2H2_1"/>
    <property type="match status" value="1"/>
</dbReference>
<dbReference type="InterPro" id="IPR036236">
    <property type="entry name" value="Znf_C2H2_sf"/>
</dbReference>
<reference evidence="4 5" key="1">
    <citation type="submission" date="2017-09" db="EMBL/GenBank/DDBJ databases">
        <title>WGS assembly of Aquilegia coerulea Goldsmith.</title>
        <authorList>
            <person name="Hodges S."/>
            <person name="Kramer E."/>
            <person name="Nordborg M."/>
            <person name="Tomkins J."/>
            <person name="Borevitz J."/>
            <person name="Derieg N."/>
            <person name="Yan J."/>
            <person name="Mihaltcheva S."/>
            <person name="Hayes R.D."/>
            <person name="Rokhsar D."/>
        </authorList>
    </citation>
    <scope>NUCLEOTIDE SEQUENCE [LARGE SCALE GENOMIC DNA]</scope>
    <source>
        <strain evidence="5">cv. Goldsmith</strain>
    </source>
</reference>
<dbReference type="InterPro" id="IPR013087">
    <property type="entry name" value="Znf_C2H2_type"/>
</dbReference>
<gene>
    <name evidence="4" type="ORF">AQUCO_01200283v1</name>
</gene>
<dbReference type="InterPro" id="IPR053266">
    <property type="entry name" value="Zinc_finger_protein_7"/>
</dbReference>
<proteinExistence type="predicted"/>
<dbReference type="PANTHER" id="PTHR47593:SF8">
    <property type="entry name" value="OS12G0581900 PROTEIN"/>
    <property type="match status" value="1"/>
</dbReference>
<evidence type="ECO:0000313" key="4">
    <source>
        <dbReference type="EMBL" id="PIA50885.1"/>
    </source>
</evidence>
<evidence type="ECO:0000256" key="2">
    <source>
        <dbReference type="SAM" id="MobiDB-lite"/>
    </source>
</evidence>
<dbReference type="SUPFAM" id="SSF57667">
    <property type="entry name" value="beta-beta-alpha zinc fingers"/>
    <property type="match status" value="1"/>
</dbReference>
<feature type="region of interest" description="Disordered" evidence="2">
    <location>
        <begin position="163"/>
        <end position="186"/>
    </location>
</feature>
<dbReference type="PROSITE" id="PS50157">
    <property type="entry name" value="ZINC_FINGER_C2H2_2"/>
    <property type="match status" value="1"/>
</dbReference>
<dbReference type="OrthoDB" id="1933825at2759"/>
<dbReference type="Pfam" id="PF13912">
    <property type="entry name" value="zf-C2H2_6"/>
    <property type="match status" value="1"/>
</dbReference>
<feature type="domain" description="C2H2-type" evidence="3">
    <location>
        <begin position="60"/>
        <end position="87"/>
    </location>
</feature>
<dbReference type="STRING" id="218851.A0A2G5E556"/>